<feature type="compositionally biased region" description="Basic and acidic residues" evidence="1">
    <location>
        <begin position="41"/>
        <end position="54"/>
    </location>
</feature>
<sequence>MSRQMRCNRIVYASDRHQKLRFLLTHPWWWHTRRHAHQRQLRDGAAEAEQDPHRGAPLAAGVDGAGARGVRLGRSPARGHVLRGAARRARAAPRQPRVGVAERDGAAGGAVRAHVRGDADVRAGRGPARGGGAVALGARRRRRAHALQRRVRRHLGLGLPRLLPRRAGHVRQPRRAGGPRVRPAAGRRRHQGAARAVPDQRQPDQERRLRDRSPGAQELDGRRAAAPQAEGRDVAAARLDHRVAQGGAVHRRGSLLCPRGAVCGGAGGRAGERHRAGHPHRSQPRLQPVVRRRRRPERLPRLHAGGGVRGQRHAEGAVRFRRERRVQDGGVQVRGRRRPHPPHLLQLLLPHQGHRRRLALRPRAGPGQGCACQGVVK</sequence>
<feature type="compositionally biased region" description="Basic and acidic residues" evidence="1">
    <location>
        <begin position="201"/>
        <end position="223"/>
    </location>
</feature>
<evidence type="ECO:0000256" key="1">
    <source>
        <dbReference type="SAM" id="MobiDB-lite"/>
    </source>
</evidence>
<feature type="compositionally biased region" description="Low complexity" evidence="1">
    <location>
        <begin position="175"/>
        <end position="184"/>
    </location>
</feature>
<proteinExistence type="evidence at transcript level"/>
<feature type="region of interest" description="Disordered" evidence="1">
    <location>
        <begin position="41"/>
        <end position="233"/>
    </location>
</feature>
<dbReference type="AlphaFoldDB" id="C0P6Z4"/>
<reference evidence="2" key="1">
    <citation type="journal article" date="2009" name="PLoS Genet.">
        <title>Sequencing, mapping, and analysis of 27,455 maize full-length cDNAs.</title>
        <authorList>
            <person name="Soderlund C."/>
            <person name="Descour A."/>
            <person name="Kudrna D."/>
            <person name="Bomhoff M."/>
            <person name="Boyd L."/>
            <person name="Currie J."/>
            <person name="Angelova A."/>
            <person name="Collura K."/>
            <person name="Wissotski M."/>
            <person name="Ashley E."/>
            <person name="Morrow D."/>
            <person name="Fernandes J."/>
            <person name="Walbot V."/>
            <person name="Yu Y."/>
        </authorList>
    </citation>
    <scope>NUCLEOTIDE SEQUENCE</scope>
    <source>
        <strain evidence="2">B73</strain>
    </source>
</reference>
<evidence type="ECO:0000313" key="2">
    <source>
        <dbReference type="EMBL" id="ACN28760.1"/>
    </source>
</evidence>
<accession>C0P6Z4</accession>
<feature type="region of interest" description="Disordered" evidence="1">
    <location>
        <begin position="265"/>
        <end position="285"/>
    </location>
</feature>
<feature type="compositionally biased region" description="Low complexity" evidence="1">
    <location>
        <begin position="68"/>
        <end position="84"/>
    </location>
</feature>
<feature type="compositionally biased region" description="Basic residues" evidence="1">
    <location>
        <begin position="138"/>
        <end position="155"/>
    </location>
</feature>
<protein>
    <submittedName>
        <fullName evidence="2">Uncharacterized protein</fullName>
    </submittedName>
</protein>
<dbReference type="EMBL" id="BT064063">
    <property type="protein sequence ID" value="ACN28760.1"/>
    <property type="molecule type" value="mRNA"/>
</dbReference>
<name>C0P6Z4_MAIZE</name>
<feature type="compositionally biased region" description="Basic residues" evidence="1">
    <location>
        <begin position="163"/>
        <end position="174"/>
    </location>
</feature>
<organism evidence="2">
    <name type="scientific">Zea mays</name>
    <name type="common">Maize</name>
    <dbReference type="NCBI Taxonomy" id="4577"/>
    <lineage>
        <taxon>Eukaryota</taxon>
        <taxon>Viridiplantae</taxon>
        <taxon>Streptophyta</taxon>
        <taxon>Embryophyta</taxon>
        <taxon>Tracheophyta</taxon>
        <taxon>Spermatophyta</taxon>
        <taxon>Magnoliopsida</taxon>
        <taxon>Liliopsida</taxon>
        <taxon>Poales</taxon>
        <taxon>Poaceae</taxon>
        <taxon>PACMAD clade</taxon>
        <taxon>Panicoideae</taxon>
        <taxon>Andropogonodae</taxon>
        <taxon>Andropogoneae</taxon>
        <taxon>Tripsacinae</taxon>
        <taxon>Zea</taxon>
    </lineage>
</organism>